<dbReference type="Pfam" id="PF07004">
    <property type="entry name" value="SHIPPO-rpt"/>
    <property type="match status" value="6"/>
</dbReference>
<dbReference type="PANTHER" id="PTHR21580:SF60">
    <property type="entry name" value="SPERM-TAIL PG-RICH REPEAT-CONTAINING PROTEIN 2"/>
    <property type="match status" value="1"/>
</dbReference>
<sequence length="554" mass="61732">MYDRAHRLTDVTVGSTTPNLGPGSYDVSQVLIQKADGYAPFMSMSNRESIFHVPNAVVAAPGPGQYDAKPAKEHILGGKSIQNKSKRFGENIPDVPGPGSYNVSQSVKKSLQTVSSNRIKYLRKPDIPSIPSPGQAFGYEEIEDRTLCKQSPPPRDITLGPAFYNPQQVESFSSQKYRGVHFGNLTAKRCILKVKEGPGPGQYEVLEDNAQHYENVNMKKEEKKCEHFIPRYHESVTLQEQKKGVPGPGRYEIKSYFEKRSTQDASAVLNPPFLSKTQRFAPVKSITPAPGSYNDPRTALQYLTKITGMKRSPFGLTAVRFIPESIKTKTPGPGAYNIFNYGLAQESLKKAYLESTRKGGFGSTATRTPEFLKRQDVVTPGPAQYQVKDKPEGRSTNHKSSVFGSAVERLLTPIVAKDAPPPGSYDIQKAFEKTHGKSFYVPPRTEGAKRRQGSFLSAAPRHSVLVRFDLDIPGPAQYDPVVKSTPKMALMVTRDERFKEPKETVPGPGYYEIFQEWTALKVIPTMLFLSRFILHFCLFFQLFNSSFKNVIDTS</sequence>
<reference evidence="2 3" key="1">
    <citation type="submission" date="2021-05" db="EMBL/GenBank/DDBJ databases">
        <authorList>
            <person name="Zahm M."/>
            <person name="Klopp C."/>
            <person name="Cabau C."/>
            <person name="Kuhl H."/>
            <person name="Suciu R."/>
            <person name="Ciorpac M."/>
            <person name="Holostenco D."/>
            <person name="Gessner J."/>
            <person name="Wuertz S."/>
            <person name="Hohne C."/>
            <person name="Stock M."/>
            <person name="Gislard M."/>
            <person name="Lluch J."/>
            <person name="Milhes M."/>
            <person name="Lampietro C."/>
            <person name="Lopez Roques C."/>
            <person name="Donnadieu C."/>
            <person name="Du K."/>
            <person name="Schartl M."/>
            <person name="Guiguen Y."/>
        </authorList>
    </citation>
    <scope>NUCLEOTIDE SEQUENCE [LARGE SCALE GENOMIC DNA]</scope>
    <source>
        <strain evidence="2">Hh-F2</strain>
        <tissue evidence="2">Blood</tissue>
    </source>
</reference>
<comment type="caution">
    <text evidence="2">The sequence shown here is derived from an EMBL/GenBank/DDBJ whole genome shotgun (WGS) entry which is preliminary data.</text>
</comment>
<keyword evidence="3" id="KW-1185">Reference proteome</keyword>
<name>A0ABR1AB14_HUSHU</name>
<evidence type="ECO:0000313" key="2">
    <source>
        <dbReference type="EMBL" id="KAK6494278.1"/>
    </source>
</evidence>
<dbReference type="PANTHER" id="PTHR21580">
    <property type="entry name" value="SHIPPO-1-RELATED"/>
    <property type="match status" value="1"/>
</dbReference>
<evidence type="ECO:0000256" key="1">
    <source>
        <dbReference type="SAM" id="MobiDB-lite"/>
    </source>
</evidence>
<protein>
    <submittedName>
        <fullName evidence="2">Sperm-tail PG-rich repeat-containing protein 2 isoform X3</fullName>
    </submittedName>
</protein>
<proteinExistence type="predicted"/>
<dbReference type="Proteomes" id="UP001369086">
    <property type="component" value="Unassembled WGS sequence"/>
</dbReference>
<dbReference type="InterPro" id="IPR010736">
    <property type="entry name" value="SHIPPO-rpt"/>
</dbReference>
<feature type="region of interest" description="Disordered" evidence="1">
    <location>
        <begin position="1"/>
        <end position="20"/>
    </location>
</feature>
<dbReference type="InterPro" id="IPR051291">
    <property type="entry name" value="CIMAP"/>
</dbReference>
<dbReference type="EMBL" id="JAHFZB010000001">
    <property type="protein sequence ID" value="KAK6494278.1"/>
    <property type="molecule type" value="Genomic_DNA"/>
</dbReference>
<evidence type="ECO:0000313" key="3">
    <source>
        <dbReference type="Proteomes" id="UP001369086"/>
    </source>
</evidence>
<accession>A0ABR1AB14</accession>
<organism evidence="2 3">
    <name type="scientific">Huso huso</name>
    <name type="common">Beluga</name>
    <name type="synonym">Acipenser huso</name>
    <dbReference type="NCBI Taxonomy" id="61971"/>
    <lineage>
        <taxon>Eukaryota</taxon>
        <taxon>Metazoa</taxon>
        <taxon>Chordata</taxon>
        <taxon>Craniata</taxon>
        <taxon>Vertebrata</taxon>
        <taxon>Euteleostomi</taxon>
        <taxon>Actinopterygii</taxon>
        <taxon>Chondrostei</taxon>
        <taxon>Acipenseriformes</taxon>
        <taxon>Acipenseridae</taxon>
        <taxon>Huso</taxon>
    </lineage>
</organism>
<gene>
    <name evidence="2" type="ORF">HHUSO_G800</name>
</gene>